<proteinExistence type="predicted"/>
<sequence length="63" mass="7515">MPNAATLRWKENLIPSTQPMLRDRSVLVLRNRQQTYWPVTVAPFCLLLGSRSWKLHLRWMLHS</sequence>
<reference evidence="1" key="2">
    <citation type="submission" date="2020-11" db="EMBL/GenBank/DDBJ databases">
        <authorList>
            <person name="McCartney M.A."/>
            <person name="Auch B."/>
            <person name="Kono T."/>
            <person name="Mallez S."/>
            <person name="Becker A."/>
            <person name="Gohl D.M."/>
            <person name="Silverstein K.A.T."/>
            <person name="Koren S."/>
            <person name="Bechman K.B."/>
            <person name="Herman A."/>
            <person name="Abrahante J.E."/>
            <person name="Garbe J."/>
        </authorList>
    </citation>
    <scope>NUCLEOTIDE SEQUENCE</scope>
    <source>
        <strain evidence="1">Duluth1</strain>
        <tissue evidence="1">Whole animal</tissue>
    </source>
</reference>
<evidence type="ECO:0000313" key="2">
    <source>
        <dbReference type="Proteomes" id="UP000828390"/>
    </source>
</evidence>
<gene>
    <name evidence="1" type="ORF">DPMN_079754</name>
</gene>
<name>A0A9D3YPK6_DREPO</name>
<accession>A0A9D3YPK6</accession>
<protein>
    <submittedName>
        <fullName evidence="1">Uncharacterized protein</fullName>
    </submittedName>
</protein>
<keyword evidence="2" id="KW-1185">Reference proteome</keyword>
<dbReference type="AlphaFoldDB" id="A0A9D3YPK6"/>
<reference evidence="1" key="1">
    <citation type="journal article" date="2019" name="bioRxiv">
        <title>The Genome of the Zebra Mussel, Dreissena polymorpha: A Resource for Invasive Species Research.</title>
        <authorList>
            <person name="McCartney M.A."/>
            <person name="Auch B."/>
            <person name="Kono T."/>
            <person name="Mallez S."/>
            <person name="Zhang Y."/>
            <person name="Obille A."/>
            <person name="Becker A."/>
            <person name="Abrahante J.E."/>
            <person name="Garbe J."/>
            <person name="Badalamenti J.P."/>
            <person name="Herman A."/>
            <person name="Mangelson H."/>
            <person name="Liachko I."/>
            <person name="Sullivan S."/>
            <person name="Sone E.D."/>
            <person name="Koren S."/>
            <person name="Silverstein K.A.T."/>
            <person name="Beckman K.B."/>
            <person name="Gohl D.M."/>
        </authorList>
    </citation>
    <scope>NUCLEOTIDE SEQUENCE</scope>
    <source>
        <strain evidence="1">Duluth1</strain>
        <tissue evidence="1">Whole animal</tissue>
    </source>
</reference>
<dbReference type="Proteomes" id="UP000828390">
    <property type="component" value="Unassembled WGS sequence"/>
</dbReference>
<evidence type="ECO:0000313" key="1">
    <source>
        <dbReference type="EMBL" id="KAH3704692.1"/>
    </source>
</evidence>
<organism evidence="1 2">
    <name type="scientific">Dreissena polymorpha</name>
    <name type="common">Zebra mussel</name>
    <name type="synonym">Mytilus polymorpha</name>
    <dbReference type="NCBI Taxonomy" id="45954"/>
    <lineage>
        <taxon>Eukaryota</taxon>
        <taxon>Metazoa</taxon>
        <taxon>Spiralia</taxon>
        <taxon>Lophotrochozoa</taxon>
        <taxon>Mollusca</taxon>
        <taxon>Bivalvia</taxon>
        <taxon>Autobranchia</taxon>
        <taxon>Heteroconchia</taxon>
        <taxon>Euheterodonta</taxon>
        <taxon>Imparidentia</taxon>
        <taxon>Neoheterodontei</taxon>
        <taxon>Myida</taxon>
        <taxon>Dreissenoidea</taxon>
        <taxon>Dreissenidae</taxon>
        <taxon>Dreissena</taxon>
    </lineage>
</organism>
<comment type="caution">
    <text evidence="1">The sequence shown here is derived from an EMBL/GenBank/DDBJ whole genome shotgun (WGS) entry which is preliminary data.</text>
</comment>
<dbReference type="EMBL" id="JAIWYP010000015">
    <property type="protein sequence ID" value="KAH3704692.1"/>
    <property type="molecule type" value="Genomic_DNA"/>
</dbReference>